<comment type="similarity">
    <text evidence="1">Belongs to the bacterial solute-binding protein ModA family.</text>
</comment>
<evidence type="ECO:0000256" key="3">
    <source>
        <dbReference type="ARBA" id="ARBA00022729"/>
    </source>
</evidence>
<dbReference type="Proteomes" id="UP001166293">
    <property type="component" value="Unassembled WGS sequence"/>
</dbReference>
<protein>
    <submittedName>
        <fullName evidence="5">Molybdate ABC transporter substrate-binding protein</fullName>
    </submittedName>
</protein>
<comment type="caution">
    <text evidence="5">The sequence shown here is derived from an EMBL/GenBank/DDBJ whole genome shotgun (WGS) entry which is preliminary data.</text>
</comment>
<dbReference type="Pfam" id="PF13531">
    <property type="entry name" value="SBP_bac_11"/>
    <property type="match status" value="1"/>
</dbReference>
<proteinExistence type="inferred from homology"/>
<evidence type="ECO:0000256" key="1">
    <source>
        <dbReference type="ARBA" id="ARBA00009175"/>
    </source>
</evidence>
<accession>A0ABS6N8U2</accession>
<dbReference type="InterPro" id="IPR005950">
    <property type="entry name" value="ModA"/>
</dbReference>
<keyword evidence="3 4" id="KW-0732">Signal</keyword>
<dbReference type="EMBL" id="JAHRWL010000001">
    <property type="protein sequence ID" value="MBV2360107.1"/>
    <property type="molecule type" value="Genomic_DNA"/>
</dbReference>
<name>A0ABS6N8U2_9RHOB</name>
<dbReference type="PANTHER" id="PTHR30632">
    <property type="entry name" value="MOLYBDATE-BINDING PERIPLASMIC PROTEIN"/>
    <property type="match status" value="1"/>
</dbReference>
<keyword evidence="2" id="KW-0479">Metal-binding</keyword>
<dbReference type="NCBIfam" id="TIGR01256">
    <property type="entry name" value="modA"/>
    <property type="match status" value="1"/>
</dbReference>
<dbReference type="InterPro" id="IPR050682">
    <property type="entry name" value="ModA/WtpA"/>
</dbReference>
<dbReference type="PIRSF" id="PIRSF004846">
    <property type="entry name" value="ModA"/>
    <property type="match status" value="1"/>
</dbReference>
<evidence type="ECO:0000313" key="6">
    <source>
        <dbReference type="Proteomes" id="UP001166293"/>
    </source>
</evidence>
<feature type="chain" id="PRO_5047054258" evidence="4">
    <location>
        <begin position="18"/>
        <end position="249"/>
    </location>
</feature>
<evidence type="ECO:0000256" key="4">
    <source>
        <dbReference type="SAM" id="SignalP"/>
    </source>
</evidence>
<evidence type="ECO:0000313" key="5">
    <source>
        <dbReference type="EMBL" id="MBV2360107.1"/>
    </source>
</evidence>
<gene>
    <name evidence="5" type="primary">modA</name>
    <name evidence="5" type="ORF">KUH32_10005</name>
</gene>
<feature type="signal peptide" evidence="4">
    <location>
        <begin position="1"/>
        <end position="17"/>
    </location>
</feature>
<dbReference type="RefSeq" id="WP_217777878.1">
    <property type="nucleotide sequence ID" value="NZ_JAHRWL010000001.1"/>
</dbReference>
<reference evidence="5" key="1">
    <citation type="submission" date="2021-06" db="EMBL/GenBank/DDBJ databases">
        <title>Thalassococcus sp. CAU 1522 isolated from sea sand, Republic of Korea.</title>
        <authorList>
            <person name="Kim W."/>
        </authorList>
    </citation>
    <scope>NUCLEOTIDE SEQUENCE</scope>
    <source>
        <strain evidence="5">CAU 1522</strain>
    </source>
</reference>
<sequence>MRLIPFIFLIFALPLQAETVTVFAAASLGDALADAAQPWQEATGHDVVISAAGSATLARQIDLGAPADLFVSANAEWMDWLADRRRIDTATRRVLAGNTLVLAMPSLGGTDQEITPDYPLLAMLGDGRLATALTDAVPAGIYAKQALQSLGFWDAVKDRLAETDNVRAALALVALGEVPLGIVYATDVLAEPGVLVVGRFPAGSHDPITYPAAVIAESARRDSAVSLLDWLSGPQAQAVLAAHGFEAAR</sequence>
<organism evidence="5 6">
    <name type="scientific">Thalassococcus arenae</name>
    <dbReference type="NCBI Taxonomy" id="2851652"/>
    <lineage>
        <taxon>Bacteria</taxon>
        <taxon>Pseudomonadati</taxon>
        <taxon>Pseudomonadota</taxon>
        <taxon>Alphaproteobacteria</taxon>
        <taxon>Rhodobacterales</taxon>
        <taxon>Roseobacteraceae</taxon>
        <taxon>Thalassococcus</taxon>
    </lineage>
</organism>
<dbReference type="PANTHER" id="PTHR30632:SF17">
    <property type="entry name" value="MOLYBDATE-BINDING PROTEIN MODA"/>
    <property type="match status" value="1"/>
</dbReference>
<evidence type="ECO:0000256" key="2">
    <source>
        <dbReference type="ARBA" id="ARBA00022723"/>
    </source>
</evidence>
<keyword evidence="6" id="KW-1185">Reference proteome</keyword>